<feature type="transmembrane region" description="Helical" evidence="1">
    <location>
        <begin position="12"/>
        <end position="38"/>
    </location>
</feature>
<organism evidence="2">
    <name type="scientific">Pseudomonas moraviensis R28-S</name>
    <dbReference type="NCBI Taxonomy" id="1395516"/>
    <lineage>
        <taxon>Bacteria</taxon>
        <taxon>Pseudomonadati</taxon>
        <taxon>Pseudomonadota</taxon>
        <taxon>Gammaproteobacteria</taxon>
        <taxon>Pseudomonadales</taxon>
        <taxon>Pseudomonadaceae</taxon>
        <taxon>Pseudomonas</taxon>
    </lineage>
</organism>
<comment type="caution">
    <text evidence="2">The sequence shown here is derived from an EMBL/GenBank/DDBJ whole genome shotgun (WGS) entry which is preliminary data.</text>
</comment>
<sequence length="284" mass="32617">MKSDIFDPHKSFLSLKILWIVVAIHFAIAAIFSILIIYNSNLTPSYDYAGFNNALNIFKIPLGILALIIPIVALLAANHRSEQTKEQMRLASENNNFSNFYKHTEEFESYLTEHEESKTKISLPRKFHRLAFPGAKHGNFKVGERIVSKIDEHLLDIILESAGLNDQQKWAEAADRLDFLIQRYAETFYIKSYYSSTSGNSVPVFERTVFIPDGDLKNLIVSVKIISEKIRDALLFDERYEPSELLTEVIEFDYSKIPSSNITNASNYKPFDFRALFMEKSKVI</sequence>
<dbReference type="PATRIC" id="fig|1395516.4.peg.1767"/>
<reference evidence="2" key="1">
    <citation type="journal article" date="2014" name="Genome Announc.">
        <title>Draft Genome Sequence of Pseudomonas moraviensis R28-S.</title>
        <authorList>
            <person name="Hunter S.S."/>
            <person name="Yano H."/>
            <person name="Loftie-Eaton W."/>
            <person name="Hughes J."/>
            <person name="De Gelder L."/>
            <person name="Stragier P."/>
            <person name="De Vos P."/>
            <person name="Settles M.L."/>
            <person name="Top E.M."/>
        </authorList>
    </citation>
    <scope>NUCLEOTIDE SEQUENCE [LARGE SCALE GENOMIC DNA]</scope>
    <source>
        <strain evidence="2">R28-S</strain>
    </source>
</reference>
<dbReference type="RefSeq" id="WP_024012282.1">
    <property type="nucleotide sequence ID" value="NZ_CM002330.1"/>
</dbReference>
<keyword evidence="1" id="KW-0472">Membrane</keyword>
<name>V8RDR3_9PSED</name>
<evidence type="ECO:0000256" key="1">
    <source>
        <dbReference type="SAM" id="Phobius"/>
    </source>
</evidence>
<dbReference type="HOGENOM" id="CLU_979578_0_0_6"/>
<evidence type="ECO:0000313" key="2">
    <source>
        <dbReference type="EMBL" id="ETF09818.1"/>
    </source>
</evidence>
<accession>V8RDR3</accession>
<feature type="transmembrane region" description="Helical" evidence="1">
    <location>
        <begin position="58"/>
        <end position="77"/>
    </location>
</feature>
<dbReference type="Proteomes" id="UP000024771">
    <property type="component" value="Chromosome"/>
</dbReference>
<proteinExistence type="predicted"/>
<keyword evidence="1" id="KW-0812">Transmembrane</keyword>
<protein>
    <submittedName>
        <fullName evidence="2">Uncharacterized protein</fullName>
    </submittedName>
</protein>
<dbReference type="AlphaFoldDB" id="V8RDR3"/>
<keyword evidence="1" id="KW-1133">Transmembrane helix</keyword>
<gene>
    <name evidence="2" type="ORF">PMO01_08685</name>
</gene>
<dbReference type="EMBL" id="AYMZ01000003">
    <property type="protein sequence ID" value="ETF09818.1"/>
    <property type="molecule type" value="Genomic_DNA"/>
</dbReference>